<dbReference type="Proteomes" id="UP000468591">
    <property type="component" value="Unassembled WGS sequence"/>
</dbReference>
<keyword evidence="2" id="KW-1185">Reference proteome</keyword>
<accession>A0A6P0CED6</accession>
<proteinExistence type="predicted"/>
<evidence type="ECO:0000313" key="1">
    <source>
        <dbReference type="EMBL" id="NEK24549.1"/>
    </source>
</evidence>
<reference evidence="1 2" key="1">
    <citation type="submission" date="2020-01" db="EMBL/GenBank/DDBJ databases">
        <title>Sulfitobacter sediminilitoris sp. nov., isolated from a tidal flat.</title>
        <authorList>
            <person name="Park S."/>
            <person name="Yoon J.-H."/>
        </authorList>
    </citation>
    <scope>NUCLEOTIDE SEQUENCE [LARGE SCALE GENOMIC DNA]</scope>
    <source>
        <strain evidence="1 2">JBTF-M27</strain>
    </source>
</reference>
<dbReference type="SUPFAM" id="SSF54909">
    <property type="entry name" value="Dimeric alpha+beta barrel"/>
    <property type="match status" value="1"/>
</dbReference>
<gene>
    <name evidence="1" type="ORF">GV827_19390</name>
</gene>
<name>A0A6P0CED6_9RHOB</name>
<dbReference type="AlphaFoldDB" id="A0A6P0CED6"/>
<dbReference type="Gene3D" id="3.30.70.100">
    <property type="match status" value="1"/>
</dbReference>
<evidence type="ECO:0008006" key="3">
    <source>
        <dbReference type="Google" id="ProtNLM"/>
    </source>
</evidence>
<sequence>MIIALVQIPLDGPKRDHALVTAQSVEATKIFHEVKGLKRKYFLNSEAGGGGIYEFATREDAEAWFNDDWSDWMKSRFGVRPTLTIFDNPVVLDNEGDEVRVDGKLITPPWRKGAETA</sequence>
<dbReference type="EMBL" id="JAABNT010000017">
    <property type="protein sequence ID" value="NEK24549.1"/>
    <property type="molecule type" value="Genomic_DNA"/>
</dbReference>
<protein>
    <recommendedName>
        <fullName evidence="3">Monooxygenase</fullName>
    </recommendedName>
</protein>
<dbReference type="InterPro" id="IPR011008">
    <property type="entry name" value="Dimeric_a/b-barrel"/>
</dbReference>
<evidence type="ECO:0000313" key="2">
    <source>
        <dbReference type="Proteomes" id="UP000468591"/>
    </source>
</evidence>
<organism evidence="1 2">
    <name type="scientific">Sulfitobacter sediminilitoris</name>
    <dbReference type="NCBI Taxonomy" id="2698830"/>
    <lineage>
        <taxon>Bacteria</taxon>
        <taxon>Pseudomonadati</taxon>
        <taxon>Pseudomonadota</taxon>
        <taxon>Alphaproteobacteria</taxon>
        <taxon>Rhodobacterales</taxon>
        <taxon>Roseobacteraceae</taxon>
        <taxon>Sulfitobacter</taxon>
    </lineage>
</organism>
<comment type="caution">
    <text evidence="1">The sequence shown here is derived from an EMBL/GenBank/DDBJ whole genome shotgun (WGS) entry which is preliminary data.</text>
</comment>
<dbReference type="RefSeq" id="WP_164355474.1">
    <property type="nucleotide sequence ID" value="NZ_JAABNT010000017.1"/>
</dbReference>